<evidence type="ECO:0000313" key="2">
    <source>
        <dbReference type="EMBL" id="TNN37758.1"/>
    </source>
</evidence>
<feature type="compositionally biased region" description="Polar residues" evidence="1">
    <location>
        <begin position="1"/>
        <end position="12"/>
    </location>
</feature>
<dbReference type="EMBL" id="SRLO01001446">
    <property type="protein sequence ID" value="TNN37758.1"/>
    <property type="molecule type" value="Genomic_DNA"/>
</dbReference>
<proteinExistence type="predicted"/>
<evidence type="ECO:0000256" key="1">
    <source>
        <dbReference type="SAM" id="MobiDB-lite"/>
    </source>
</evidence>
<organism evidence="2 3">
    <name type="scientific">Liparis tanakae</name>
    <name type="common">Tanaka's snailfish</name>
    <dbReference type="NCBI Taxonomy" id="230148"/>
    <lineage>
        <taxon>Eukaryota</taxon>
        <taxon>Metazoa</taxon>
        <taxon>Chordata</taxon>
        <taxon>Craniata</taxon>
        <taxon>Vertebrata</taxon>
        <taxon>Euteleostomi</taxon>
        <taxon>Actinopterygii</taxon>
        <taxon>Neopterygii</taxon>
        <taxon>Teleostei</taxon>
        <taxon>Neoteleostei</taxon>
        <taxon>Acanthomorphata</taxon>
        <taxon>Eupercaria</taxon>
        <taxon>Perciformes</taxon>
        <taxon>Cottioidei</taxon>
        <taxon>Cottales</taxon>
        <taxon>Liparidae</taxon>
        <taxon>Liparis</taxon>
    </lineage>
</organism>
<dbReference type="AlphaFoldDB" id="A0A4Z2F9A5"/>
<evidence type="ECO:0000313" key="3">
    <source>
        <dbReference type="Proteomes" id="UP000314294"/>
    </source>
</evidence>
<feature type="region of interest" description="Disordered" evidence="1">
    <location>
        <begin position="1"/>
        <end position="63"/>
    </location>
</feature>
<comment type="caution">
    <text evidence="2">The sequence shown here is derived from an EMBL/GenBank/DDBJ whole genome shotgun (WGS) entry which is preliminary data.</text>
</comment>
<reference evidence="2 3" key="1">
    <citation type="submission" date="2019-03" db="EMBL/GenBank/DDBJ databases">
        <title>First draft genome of Liparis tanakae, snailfish: a comprehensive survey of snailfish specific genes.</title>
        <authorList>
            <person name="Kim W."/>
            <person name="Song I."/>
            <person name="Jeong J.-H."/>
            <person name="Kim D."/>
            <person name="Kim S."/>
            <person name="Ryu S."/>
            <person name="Song J.Y."/>
            <person name="Lee S.K."/>
        </authorList>
    </citation>
    <scope>NUCLEOTIDE SEQUENCE [LARGE SCALE GENOMIC DNA]</scope>
    <source>
        <tissue evidence="2">Muscle</tissue>
    </source>
</reference>
<dbReference type="Proteomes" id="UP000314294">
    <property type="component" value="Unassembled WGS sequence"/>
</dbReference>
<keyword evidence="3" id="KW-1185">Reference proteome</keyword>
<accession>A0A4Z2F9A5</accession>
<sequence length="63" mass="6834">MNASRRAPQNQPRARMPGELRFPTARQGSTRCSGGRESRVKAAESFSVSSNQGAASLSPVQWE</sequence>
<feature type="compositionally biased region" description="Polar residues" evidence="1">
    <location>
        <begin position="46"/>
        <end position="63"/>
    </location>
</feature>
<gene>
    <name evidence="2" type="ORF">EYF80_052086</name>
</gene>
<name>A0A4Z2F9A5_9TELE</name>
<protein>
    <submittedName>
        <fullName evidence="2">Uncharacterized protein</fullName>
    </submittedName>
</protein>